<keyword evidence="2" id="KW-1185">Reference proteome</keyword>
<reference evidence="1 2" key="1">
    <citation type="submission" date="2024-09" db="EMBL/GenBank/DDBJ databases">
        <authorList>
            <person name="Sun Q."/>
            <person name="Mori K."/>
        </authorList>
    </citation>
    <scope>NUCLEOTIDE SEQUENCE [LARGE SCALE GENOMIC DNA]</scope>
    <source>
        <strain evidence="1 2">CCM 8654</strain>
    </source>
</reference>
<dbReference type="Proteomes" id="UP001589698">
    <property type="component" value="Unassembled WGS sequence"/>
</dbReference>
<sequence length="354" mass="37190">MSDDGQTRGLVVDAMGVPIGIPATGDAAERLARQWSRALTHLPPASSVDLDQLAGLDDHAHDYAVTTRVTLAALTATAGRRVNVHAGAVADPAGRALAVVGPSGAGKTTAILRLARDLGYLSDETVSLDHRLGVHAHAKPLSVVADPGSPRTKDSVSPDDLGLVVAPTSARLHRIVVLQRGDDDAGLVPLPAARAIATIVAQTSSLVHLDHPMLRLASAIEECGGVWALHYREFDDWADDVVGLLDRAPQPAAPYVHHPRDRASLVDGGPGTWSRTGWKDAVEYADELVVMVDDQVRVLAGLGVGLWLSLDQPRTEAELVEASRERWGEHPDAPALVADALAVLAAQGVVRGPA</sequence>
<protein>
    <recommendedName>
        <fullName evidence="3">AAA+ ATPase domain-containing protein</fullName>
    </recommendedName>
</protein>
<dbReference type="RefSeq" id="WP_378517901.1">
    <property type="nucleotide sequence ID" value="NZ_CBCSDI010000021.1"/>
</dbReference>
<organism evidence="1 2">
    <name type="scientific">Nocardioides zeicaulis</name>
    <dbReference type="NCBI Taxonomy" id="1776857"/>
    <lineage>
        <taxon>Bacteria</taxon>
        <taxon>Bacillati</taxon>
        <taxon>Actinomycetota</taxon>
        <taxon>Actinomycetes</taxon>
        <taxon>Propionibacteriales</taxon>
        <taxon>Nocardioidaceae</taxon>
        <taxon>Nocardioides</taxon>
    </lineage>
</organism>
<accession>A0ABV6DZU3</accession>
<proteinExistence type="predicted"/>
<comment type="caution">
    <text evidence="1">The sequence shown here is derived from an EMBL/GenBank/DDBJ whole genome shotgun (WGS) entry which is preliminary data.</text>
</comment>
<dbReference type="SUPFAM" id="SSF53795">
    <property type="entry name" value="PEP carboxykinase-like"/>
    <property type="match status" value="1"/>
</dbReference>
<evidence type="ECO:0000313" key="2">
    <source>
        <dbReference type="Proteomes" id="UP001589698"/>
    </source>
</evidence>
<evidence type="ECO:0008006" key="3">
    <source>
        <dbReference type="Google" id="ProtNLM"/>
    </source>
</evidence>
<dbReference type="InterPro" id="IPR027417">
    <property type="entry name" value="P-loop_NTPase"/>
</dbReference>
<evidence type="ECO:0000313" key="1">
    <source>
        <dbReference type="EMBL" id="MFC0222244.1"/>
    </source>
</evidence>
<dbReference type="Gene3D" id="3.40.50.300">
    <property type="entry name" value="P-loop containing nucleotide triphosphate hydrolases"/>
    <property type="match status" value="1"/>
</dbReference>
<gene>
    <name evidence="1" type="ORF">ACFFJG_07105</name>
</gene>
<name>A0ABV6DZU3_9ACTN</name>
<dbReference type="EMBL" id="JBHLXH010000001">
    <property type="protein sequence ID" value="MFC0222244.1"/>
    <property type="molecule type" value="Genomic_DNA"/>
</dbReference>